<evidence type="ECO:0000259" key="2">
    <source>
        <dbReference type="Pfam" id="PF00535"/>
    </source>
</evidence>
<dbReference type="InterPro" id="IPR001173">
    <property type="entry name" value="Glyco_trans_2-like"/>
</dbReference>
<sequence>MNEPGPADLSSAAPLPDAASPASAAAGSPPPSLEALATGEDLRQLYRAFLGRDPEAQLIKRGGTRPLRGLVREMAASAEVNQQVLHALVQQRPLPHRLLSTEALAALEAWLADRLGLEPAADAAPRSLPALLLALYQLPQVAPHMLLAHGGLHTQALEDLALLVQAGHRDLTGKIEFANREFIAGWLMDRHSGQGQLPLEIRLDGKLIAAGSAHSYRADIHQHHGGDGMVGFRVRWHPGSHPAGRPLELRLHEASTGVPVGLPYKFKNSFVDQLSVGELLAKELEEIKRRLDTLAGMVPQALSYSAFPLEHYDLYRRTHRVPPPPWRVAAEQPGGRKPGWRTAFTVLLDASANDPIAVRQSVDALRNQGWPNWQAWILGGDSLIDQVVALLGAADRRLQRVPDGEALRGLLHRRAAEPDHWAVLLEAGELLNSQALPWLVQTVQRSDALALYWDEDQLEYLGGRLPRRVPRHVNPILRAPFDPDAMLELNVVGTSFAVRVDALEAALGAVAKAPGGDVAEPEAGLALAERERLVWAIALTGPMVHIAQPLLSRPLAGRAEDSSPDLTRLIARATPQALAPLLPPGWRERNWTRLPDPLLAAQRPGAKPLVHWQATQPQAVISVLIPTRDYGELVRDCVDSLRSFARHPDALEILIADNGSTDPDTLAYLAQAEAAGELRVLRIDEPFNWSRLNNQMAAAARGPLLLFLNNDTRMLTRHWDDLLRGYLSRPEVRAVGARLLYEDMTLQHAGVVFGTEDFVAHEHMGAAVDAPDNLLNTQLTRRVQAVTGAFIGCTRETFEAVGGFDETQLTVTFNDVQWCLRAQDASAAACILYAPAISLIHLESKSRGFDFEDLDKQRRANYERDALEARWRPQMTAAIRLHPALSRWTSAGTALR</sequence>
<dbReference type="RefSeq" id="WP_231010274.1">
    <property type="nucleotide sequence ID" value="NZ_BAAAEW010000004.1"/>
</dbReference>
<protein>
    <recommendedName>
        <fullName evidence="2">Glycosyltransferase 2-like domain-containing protein</fullName>
    </recommendedName>
</protein>
<dbReference type="InterPro" id="IPR029044">
    <property type="entry name" value="Nucleotide-diphossugar_trans"/>
</dbReference>
<evidence type="ECO:0000256" key="1">
    <source>
        <dbReference type="SAM" id="MobiDB-lite"/>
    </source>
</evidence>
<dbReference type="Gene3D" id="3.90.550.10">
    <property type="entry name" value="Spore Coat Polysaccharide Biosynthesis Protein SpsA, Chain A"/>
    <property type="match status" value="1"/>
</dbReference>
<dbReference type="PANTHER" id="PTHR43179">
    <property type="entry name" value="RHAMNOSYLTRANSFERASE WBBL"/>
    <property type="match status" value="1"/>
</dbReference>
<organism evidence="3 4">
    <name type="scientific">Ideonella azotifigens</name>
    <dbReference type="NCBI Taxonomy" id="513160"/>
    <lineage>
        <taxon>Bacteria</taxon>
        <taxon>Pseudomonadati</taxon>
        <taxon>Pseudomonadota</taxon>
        <taxon>Betaproteobacteria</taxon>
        <taxon>Burkholderiales</taxon>
        <taxon>Sphaerotilaceae</taxon>
        <taxon>Ideonella</taxon>
    </lineage>
</organism>
<evidence type="ECO:0000313" key="3">
    <source>
        <dbReference type="EMBL" id="GAA0741943.1"/>
    </source>
</evidence>
<dbReference type="SUPFAM" id="SSF53448">
    <property type="entry name" value="Nucleotide-diphospho-sugar transferases"/>
    <property type="match status" value="1"/>
</dbReference>
<name>A0ABP3USV6_9BURK</name>
<comment type="caution">
    <text evidence="3">The sequence shown here is derived from an EMBL/GenBank/DDBJ whole genome shotgun (WGS) entry which is preliminary data.</text>
</comment>
<dbReference type="EMBL" id="BAAAEW010000004">
    <property type="protein sequence ID" value="GAA0741943.1"/>
    <property type="molecule type" value="Genomic_DNA"/>
</dbReference>
<reference evidence="4" key="1">
    <citation type="journal article" date="2019" name="Int. J. Syst. Evol. Microbiol.">
        <title>The Global Catalogue of Microorganisms (GCM) 10K type strain sequencing project: providing services to taxonomists for standard genome sequencing and annotation.</title>
        <authorList>
            <consortium name="The Broad Institute Genomics Platform"/>
            <consortium name="The Broad Institute Genome Sequencing Center for Infectious Disease"/>
            <person name="Wu L."/>
            <person name="Ma J."/>
        </authorList>
    </citation>
    <scope>NUCLEOTIDE SEQUENCE [LARGE SCALE GENOMIC DNA]</scope>
    <source>
        <strain evidence="4">JCM 15503</strain>
    </source>
</reference>
<evidence type="ECO:0000313" key="4">
    <source>
        <dbReference type="Proteomes" id="UP001500279"/>
    </source>
</evidence>
<feature type="region of interest" description="Disordered" evidence="1">
    <location>
        <begin position="1"/>
        <end position="32"/>
    </location>
</feature>
<proteinExistence type="predicted"/>
<accession>A0ABP3USV6</accession>
<feature type="domain" description="Glycosyltransferase 2-like" evidence="2">
    <location>
        <begin position="622"/>
        <end position="745"/>
    </location>
</feature>
<gene>
    <name evidence="3" type="ORF">GCM10009107_04930</name>
</gene>
<keyword evidence="4" id="KW-1185">Reference proteome</keyword>
<dbReference type="Proteomes" id="UP001500279">
    <property type="component" value="Unassembled WGS sequence"/>
</dbReference>
<dbReference type="PANTHER" id="PTHR43179:SF7">
    <property type="entry name" value="RHAMNOSYLTRANSFERASE WBBL"/>
    <property type="match status" value="1"/>
</dbReference>
<dbReference type="Pfam" id="PF00535">
    <property type="entry name" value="Glycos_transf_2"/>
    <property type="match status" value="1"/>
</dbReference>